<dbReference type="RefSeq" id="WP_343847935.1">
    <property type="nucleotide sequence ID" value="NZ_BAAAFI010000002.1"/>
</dbReference>
<dbReference type="EMBL" id="BAAAFI010000002">
    <property type="protein sequence ID" value="GAA0877236.1"/>
    <property type="molecule type" value="Genomic_DNA"/>
</dbReference>
<protein>
    <recommendedName>
        <fullName evidence="3">DUF4062 domain-containing protein</fullName>
    </recommendedName>
</protein>
<sequence>MKTIRIFIASSSELKEDRDKFRIFISKENDRLIKHKKNIYLELVQWEYFLDAISDTRLQSEYNNAIRNCDIVLCLFFTKVGKYTAEEFDTAYETFKDQGKPRIWTYFKNANITTGAITDEINTLLEFKKKIDGLGHFLTEYSNSDNLINLYRSQMDEIMPVFEAEAASGSSGVADIERKGDAQIPVKNTFNDLLTTRTLLAISAHNRKAGDFLASNPDWAEKVELVRTAKQIIINGYVGVIGGHIRKLMSIGEQDYSESKMKRYLQNCHLTAKRGLQLICFSLISTLWDHQLSKKVKFSSAQSEALVKFFRDASEEDLLGFAVLLKNLLEIFAANNLDFLISEAQGLLPKLAPESDFFEACEKLNEIPQLMKGSGFQLEDCLIAETNLTIVLENLAFLAEYRMISINEIDYNQQRYDNEGLYLHNYTLLVGESQANSNSQSKVRRESSPVISHAVILFKDNYRQNINLDPFIIDFNGLALSGGSKICFYSYCNTFGNLDLNFSFIEDNSPEIVRKSDNPKPDASNLNSLNGWLSKKENRRDMNFDKVYSLFFQAKKTLTGIEEEATEDTF</sequence>
<evidence type="ECO:0000313" key="1">
    <source>
        <dbReference type="EMBL" id="GAA0877236.1"/>
    </source>
</evidence>
<proteinExistence type="predicted"/>
<gene>
    <name evidence="1" type="ORF">GCM10009119_02040</name>
</gene>
<accession>A0ABN1MV16</accession>
<name>A0ABN1MV16_9BACT</name>
<organism evidence="1 2">
    <name type="scientific">Algoriphagus jejuensis</name>
    <dbReference type="NCBI Taxonomy" id="419934"/>
    <lineage>
        <taxon>Bacteria</taxon>
        <taxon>Pseudomonadati</taxon>
        <taxon>Bacteroidota</taxon>
        <taxon>Cytophagia</taxon>
        <taxon>Cytophagales</taxon>
        <taxon>Cyclobacteriaceae</taxon>
        <taxon>Algoriphagus</taxon>
    </lineage>
</organism>
<keyword evidence="2" id="KW-1185">Reference proteome</keyword>
<comment type="caution">
    <text evidence="1">The sequence shown here is derived from an EMBL/GenBank/DDBJ whole genome shotgun (WGS) entry which is preliminary data.</text>
</comment>
<evidence type="ECO:0008006" key="3">
    <source>
        <dbReference type="Google" id="ProtNLM"/>
    </source>
</evidence>
<evidence type="ECO:0000313" key="2">
    <source>
        <dbReference type="Proteomes" id="UP001500469"/>
    </source>
</evidence>
<reference evidence="1 2" key="1">
    <citation type="journal article" date="2019" name="Int. J. Syst. Evol. Microbiol.">
        <title>The Global Catalogue of Microorganisms (GCM) 10K type strain sequencing project: providing services to taxonomists for standard genome sequencing and annotation.</title>
        <authorList>
            <consortium name="The Broad Institute Genomics Platform"/>
            <consortium name="The Broad Institute Genome Sequencing Center for Infectious Disease"/>
            <person name="Wu L."/>
            <person name="Ma J."/>
        </authorList>
    </citation>
    <scope>NUCLEOTIDE SEQUENCE [LARGE SCALE GENOMIC DNA]</scope>
    <source>
        <strain evidence="1 2">JCM 16112</strain>
    </source>
</reference>
<dbReference type="Proteomes" id="UP001500469">
    <property type="component" value="Unassembled WGS sequence"/>
</dbReference>